<dbReference type="Gene3D" id="3.90.1150.10">
    <property type="entry name" value="Aspartate Aminotransferase, domain 1"/>
    <property type="match status" value="1"/>
</dbReference>
<dbReference type="Pfam" id="PF00266">
    <property type="entry name" value="Aminotran_5"/>
    <property type="match status" value="1"/>
</dbReference>
<sequence>MAYFDNASTTFPKHESVYNNTMEIYRKIGVNFSRSSSEKSEAARGIKKGLIENLKRIYSSNTHEVIINSSATFSLNEIISGLDYSGIKTVYISPFEHNSVYRPLKRLEKEKKIKIQVLKFDKTELDVEDMKIRFMSKKPDLVILTHASNVFGNILPVEMIFFETKKYNGITVVDTAQTGGVLDYTNISQLSDFIVFSGHKNLYGPSGIGGYLYNKNIKLEPLLYGGTGIKSEEIDMPVELPERFESGSPNIMGIIGLKLATDEGLKIGIKEIKKAKIKNLEQLNIVFKEYCYDIKIHSDIENNIGIISVTSPNFTPQELGQILSDHGIEIRTGLHCSPLAHNHMKTQNAGTMRFSVGYFNKYEDFKKLQETLEDIF</sequence>
<dbReference type="SUPFAM" id="SSF53383">
    <property type="entry name" value="PLP-dependent transferases"/>
    <property type="match status" value="1"/>
</dbReference>
<dbReference type="OrthoDB" id="9804366at2"/>
<keyword evidence="2" id="KW-0456">Lyase</keyword>
<evidence type="ECO:0000259" key="1">
    <source>
        <dbReference type="Pfam" id="PF00266"/>
    </source>
</evidence>
<dbReference type="Gene3D" id="3.40.640.10">
    <property type="entry name" value="Type I PLP-dependent aspartate aminotransferase-like (Major domain)"/>
    <property type="match status" value="1"/>
</dbReference>
<dbReference type="InterPro" id="IPR015422">
    <property type="entry name" value="PyrdxlP-dep_Trfase_small"/>
</dbReference>
<dbReference type="Proteomes" id="UP000184447">
    <property type="component" value="Unassembled WGS sequence"/>
</dbReference>
<gene>
    <name evidence="2" type="ORF">SAMN02745207_04012</name>
</gene>
<proteinExistence type="predicted"/>
<evidence type="ECO:0000313" key="3">
    <source>
        <dbReference type="Proteomes" id="UP000184447"/>
    </source>
</evidence>
<dbReference type="STRING" id="1121316.SAMN02745207_04012"/>
<dbReference type="EMBL" id="FQXM01000040">
    <property type="protein sequence ID" value="SHI04517.1"/>
    <property type="molecule type" value="Genomic_DNA"/>
</dbReference>
<dbReference type="InterPro" id="IPR015421">
    <property type="entry name" value="PyrdxlP-dep_Trfase_major"/>
</dbReference>
<dbReference type="AlphaFoldDB" id="A0A1M5XXH6"/>
<feature type="domain" description="Aminotransferase class V" evidence="1">
    <location>
        <begin position="3"/>
        <end position="368"/>
    </location>
</feature>
<dbReference type="PANTHER" id="PTHR43586">
    <property type="entry name" value="CYSTEINE DESULFURASE"/>
    <property type="match status" value="1"/>
</dbReference>
<dbReference type="InterPro" id="IPR000192">
    <property type="entry name" value="Aminotrans_V_dom"/>
</dbReference>
<keyword evidence="3" id="KW-1185">Reference proteome</keyword>
<evidence type="ECO:0000313" key="2">
    <source>
        <dbReference type="EMBL" id="SHI04517.1"/>
    </source>
</evidence>
<dbReference type="GO" id="GO:0016829">
    <property type="term" value="F:lyase activity"/>
    <property type="evidence" value="ECO:0007669"/>
    <property type="project" value="UniProtKB-KW"/>
</dbReference>
<dbReference type="InterPro" id="IPR015424">
    <property type="entry name" value="PyrdxlP-dep_Trfase"/>
</dbReference>
<protein>
    <submittedName>
        <fullName evidence="2">Selenocysteine lyase/Cysteine desulfurase</fullName>
    </submittedName>
</protein>
<reference evidence="2 3" key="1">
    <citation type="submission" date="2016-11" db="EMBL/GenBank/DDBJ databases">
        <authorList>
            <person name="Jaros S."/>
            <person name="Januszkiewicz K."/>
            <person name="Wedrychowicz H."/>
        </authorList>
    </citation>
    <scope>NUCLEOTIDE SEQUENCE [LARGE SCALE GENOMIC DNA]</scope>
    <source>
        <strain evidence="2 3">DSM 8605</strain>
    </source>
</reference>
<accession>A0A1M5XXH6</accession>
<dbReference type="RefSeq" id="WP_159434122.1">
    <property type="nucleotide sequence ID" value="NZ_FQXM01000040.1"/>
</dbReference>
<name>A0A1M5XXH6_9CLOT</name>
<organism evidence="2 3">
    <name type="scientific">Clostridium grantii DSM 8605</name>
    <dbReference type="NCBI Taxonomy" id="1121316"/>
    <lineage>
        <taxon>Bacteria</taxon>
        <taxon>Bacillati</taxon>
        <taxon>Bacillota</taxon>
        <taxon>Clostridia</taxon>
        <taxon>Eubacteriales</taxon>
        <taxon>Clostridiaceae</taxon>
        <taxon>Clostridium</taxon>
    </lineage>
</organism>
<dbReference type="PANTHER" id="PTHR43586:SF4">
    <property type="entry name" value="ISOPENICILLIN N EPIMERASE"/>
    <property type="match status" value="1"/>
</dbReference>